<name>A0ABR5A191_9BACL</name>
<evidence type="ECO:0000313" key="2">
    <source>
        <dbReference type="Proteomes" id="UP000054526"/>
    </source>
</evidence>
<sequence length="60" mass="7499">MRLNRPLRLRDVCFCLQSSDEFSRRIIRQLMSKKILRPVKYTTVRHHEYVLEENVRSFFW</sequence>
<dbReference type="EMBL" id="JXAL01000026">
    <property type="protein sequence ID" value="KIL34829.1"/>
    <property type="molecule type" value="Genomic_DNA"/>
</dbReference>
<organism evidence="1 2">
    <name type="scientific">Cohnella kolymensis</name>
    <dbReference type="NCBI Taxonomy" id="1590652"/>
    <lineage>
        <taxon>Bacteria</taxon>
        <taxon>Bacillati</taxon>
        <taxon>Bacillota</taxon>
        <taxon>Bacilli</taxon>
        <taxon>Bacillales</taxon>
        <taxon>Paenibacillaceae</taxon>
        <taxon>Cohnella</taxon>
    </lineage>
</organism>
<proteinExistence type="predicted"/>
<dbReference type="Proteomes" id="UP000054526">
    <property type="component" value="Unassembled WGS sequence"/>
</dbReference>
<comment type="caution">
    <text evidence="1">The sequence shown here is derived from an EMBL/GenBank/DDBJ whole genome shotgun (WGS) entry which is preliminary data.</text>
</comment>
<reference evidence="1 2" key="1">
    <citation type="submission" date="2014-12" db="EMBL/GenBank/DDBJ databases">
        <title>Draft genome sequence of Cohnella kolymensis strain B-2846.</title>
        <authorList>
            <person name="Karlyshev A.V."/>
            <person name="Kudryashova E.B."/>
        </authorList>
    </citation>
    <scope>NUCLEOTIDE SEQUENCE [LARGE SCALE GENOMIC DNA]</scope>
    <source>
        <strain evidence="1 2">VKM B-2846</strain>
    </source>
</reference>
<gene>
    <name evidence="1" type="ORF">SD71_17620</name>
</gene>
<evidence type="ECO:0000313" key="1">
    <source>
        <dbReference type="EMBL" id="KIL34829.1"/>
    </source>
</evidence>
<protein>
    <recommendedName>
        <fullName evidence="3">HTH hxlR-type domain-containing protein</fullName>
    </recommendedName>
</protein>
<accession>A0ABR5A191</accession>
<evidence type="ECO:0008006" key="3">
    <source>
        <dbReference type="Google" id="ProtNLM"/>
    </source>
</evidence>
<keyword evidence="2" id="KW-1185">Reference proteome</keyword>